<dbReference type="RefSeq" id="WP_316969716.1">
    <property type="nucleotide sequence ID" value="NZ_JARFPL010000040.1"/>
</dbReference>
<evidence type="ECO:0000256" key="1">
    <source>
        <dbReference type="SAM" id="MobiDB-lite"/>
    </source>
</evidence>
<comment type="caution">
    <text evidence="2">The sequence shown here is derived from an EMBL/GenBank/DDBJ whole genome shotgun (WGS) entry which is preliminary data.</text>
</comment>
<evidence type="ECO:0000313" key="3">
    <source>
        <dbReference type="Proteomes" id="UP001215956"/>
    </source>
</evidence>
<dbReference type="Proteomes" id="UP001215956">
    <property type="component" value="Unassembled WGS sequence"/>
</dbReference>
<feature type="compositionally biased region" description="Basic and acidic residues" evidence="1">
    <location>
        <begin position="15"/>
        <end position="31"/>
    </location>
</feature>
<keyword evidence="3" id="KW-1185">Reference proteome</keyword>
<accession>A0ABT5XH76</accession>
<evidence type="ECO:0000313" key="2">
    <source>
        <dbReference type="EMBL" id="MDF0594017.1"/>
    </source>
</evidence>
<proteinExistence type="predicted"/>
<name>A0ABT5XH76_9EURY</name>
<gene>
    <name evidence="2" type="ORF">P0O24_10535</name>
</gene>
<feature type="region of interest" description="Disordered" evidence="1">
    <location>
        <begin position="1"/>
        <end position="41"/>
    </location>
</feature>
<protein>
    <submittedName>
        <fullName evidence="2">Uncharacterized protein</fullName>
    </submittedName>
</protein>
<dbReference type="EMBL" id="JARFPL010000040">
    <property type="protein sequence ID" value="MDF0594017.1"/>
    <property type="molecule type" value="Genomic_DNA"/>
</dbReference>
<sequence>MKGRLAMGIGPPDGPKADKSVDGKIPRRDPGPGRGRGGVQVKKGFRGEEVRHMVLSHKRERRGFR</sequence>
<reference evidence="2 3" key="1">
    <citation type="submission" date="2023-03" db="EMBL/GenBank/DDBJ databases">
        <title>Whole genome sequencing of Methanotrichaceae archaeon M04Ac.</title>
        <authorList>
            <person name="Khomyakova M.A."/>
            <person name="Merkel A.Y."/>
            <person name="Slobodkin A.I."/>
        </authorList>
    </citation>
    <scope>NUCLEOTIDE SEQUENCE [LARGE SCALE GENOMIC DNA]</scope>
    <source>
        <strain evidence="2 3">M04Ac</strain>
    </source>
</reference>
<organism evidence="2 3">
    <name type="scientific">Candidatus Methanocrinis alkalitolerans</name>
    <dbReference type="NCBI Taxonomy" id="3033395"/>
    <lineage>
        <taxon>Archaea</taxon>
        <taxon>Methanobacteriati</taxon>
        <taxon>Methanobacteriota</taxon>
        <taxon>Stenosarchaea group</taxon>
        <taxon>Methanomicrobia</taxon>
        <taxon>Methanotrichales</taxon>
        <taxon>Methanotrichaceae</taxon>
        <taxon>Methanocrinis</taxon>
    </lineage>
</organism>